<proteinExistence type="predicted"/>
<dbReference type="AlphaFoldDB" id="A0A7T8KD81"/>
<dbReference type="Proteomes" id="UP000595437">
    <property type="component" value="Chromosome 4"/>
</dbReference>
<reference evidence="3" key="1">
    <citation type="submission" date="2021-01" db="EMBL/GenBank/DDBJ databases">
        <title>Caligus Genome Assembly.</title>
        <authorList>
            <person name="Gallardo-Escarate C."/>
        </authorList>
    </citation>
    <scope>NUCLEOTIDE SEQUENCE [LARGE SCALE GENOMIC DNA]</scope>
</reference>
<feature type="chain" id="PRO_5031119840" description="Secreted protein" evidence="1">
    <location>
        <begin position="16"/>
        <end position="79"/>
    </location>
</feature>
<evidence type="ECO:0000313" key="2">
    <source>
        <dbReference type="EMBL" id="QQP53770.1"/>
    </source>
</evidence>
<gene>
    <name evidence="2" type="ORF">FKW44_006365</name>
</gene>
<sequence length="79" mass="8371">MTWPSLLMTPRTITAAGFFVLKTMGPQKPPYRSTCHSACSSFVQSIVCGHVLGGCGGVQVSEGIQVPCGDCGGSWRRTH</sequence>
<protein>
    <recommendedName>
        <fullName evidence="4">Secreted protein</fullName>
    </recommendedName>
</protein>
<evidence type="ECO:0000256" key="1">
    <source>
        <dbReference type="SAM" id="SignalP"/>
    </source>
</evidence>
<keyword evidence="1" id="KW-0732">Signal</keyword>
<name>A0A7T8KD81_CALRO</name>
<dbReference type="EMBL" id="CP045893">
    <property type="protein sequence ID" value="QQP53770.1"/>
    <property type="molecule type" value="Genomic_DNA"/>
</dbReference>
<feature type="signal peptide" evidence="1">
    <location>
        <begin position="1"/>
        <end position="15"/>
    </location>
</feature>
<evidence type="ECO:0008006" key="4">
    <source>
        <dbReference type="Google" id="ProtNLM"/>
    </source>
</evidence>
<organism evidence="2 3">
    <name type="scientific">Caligus rogercresseyi</name>
    <name type="common">Sea louse</name>
    <dbReference type="NCBI Taxonomy" id="217165"/>
    <lineage>
        <taxon>Eukaryota</taxon>
        <taxon>Metazoa</taxon>
        <taxon>Ecdysozoa</taxon>
        <taxon>Arthropoda</taxon>
        <taxon>Crustacea</taxon>
        <taxon>Multicrustacea</taxon>
        <taxon>Hexanauplia</taxon>
        <taxon>Copepoda</taxon>
        <taxon>Siphonostomatoida</taxon>
        <taxon>Caligidae</taxon>
        <taxon>Caligus</taxon>
    </lineage>
</organism>
<accession>A0A7T8KD81</accession>
<keyword evidence="3" id="KW-1185">Reference proteome</keyword>
<evidence type="ECO:0000313" key="3">
    <source>
        <dbReference type="Proteomes" id="UP000595437"/>
    </source>
</evidence>